<dbReference type="InterPro" id="IPR040039">
    <property type="entry name" value="PIGX"/>
</dbReference>
<comment type="pathway">
    <text evidence="2 10">Glycolipid biosynthesis; glycosylphosphatidylinositol-anchor biosynthesis.</text>
</comment>
<reference evidence="12" key="1">
    <citation type="submission" date="2022-11" db="UniProtKB">
        <authorList>
            <consortium name="WormBaseParasite"/>
        </authorList>
    </citation>
    <scope>IDENTIFICATION</scope>
</reference>
<dbReference type="AlphaFoldDB" id="A0A914VTC5"/>
<evidence type="ECO:0000256" key="8">
    <source>
        <dbReference type="ARBA" id="ARBA00023136"/>
    </source>
</evidence>
<keyword evidence="6 10" id="KW-0256">Endoplasmic reticulum</keyword>
<name>A0A914VTC5_9BILA</name>
<dbReference type="GO" id="GO:0006506">
    <property type="term" value="P:GPI anchor biosynthetic process"/>
    <property type="evidence" value="ECO:0007669"/>
    <property type="project" value="UniProtKB-KW"/>
</dbReference>
<feature type="transmembrane region" description="Helical" evidence="10">
    <location>
        <begin position="215"/>
        <end position="241"/>
    </location>
</feature>
<dbReference type="Pfam" id="PF08320">
    <property type="entry name" value="PIG-X"/>
    <property type="match status" value="1"/>
</dbReference>
<dbReference type="Proteomes" id="UP000887566">
    <property type="component" value="Unplaced"/>
</dbReference>
<evidence type="ECO:0000256" key="4">
    <source>
        <dbReference type="ARBA" id="ARBA00022502"/>
    </source>
</evidence>
<evidence type="ECO:0000256" key="3">
    <source>
        <dbReference type="ARBA" id="ARBA00010345"/>
    </source>
</evidence>
<dbReference type="GO" id="GO:0005789">
    <property type="term" value="C:endoplasmic reticulum membrane"/>
    <property type="evidence" value="ECO:0007669"/>
    <property type="project" value="UniProtKB-SubCell"/>
</dbReference>
<evidence type="ECO:0000256" key="9">
    <source>
        <dbReference type="ARBA" id="ARBA00023180"/>
    </source>
</evidence>
<keyword evidence="9" id="KW-0325">Glycoprotein</keyword>
<evidence type="ECO:0000313" key="11">
    <source>
        <dbReference type="Proteomes" id="UP000887566"/>
    </source>
</evidence>
<organism evidence="11 12">
    <name type="scientific">Plectus sambesii</name>
    <dbReference type="NCBI Taxonomy" id="2011161"/>
    <lineage>
        <taxon>Eukaryota</taxon>
        <taxon>Metazoa</taxon>
        <taxon>Ecdysozoa</taxon>
        <taxon>Nematoda</taxon>
        <taxon>Chromadorea</taxon>
        <taxon>Plectida</taxon>
        <taxon>Plectina</taxon>
        <taxon>Plectoidea</taxon>
        <taxon>Plectidae</taxon>
        <taxon>Plectus</taxon>
    </lineage>
</organism>
<dbReference type="PANTHER" id="PTHR28650:SF1">
    <property type="entry name" value="PHOSPHATIDYLINOSITOL-GLYCAN BIOSYNTHESIS CLASS X PROTEIN"/>
    <property type="match status" value="1"/>
</dbReference>
<dbReference type="InterPro" id="IPR013233">
    <property type="entry name" value="PIG-X/PBN1"/>
</dbReference>
<accession>A0A914VTC5</accession>
<dbReference type="WBParaSite" id="PSAMB.scaffold2459size23100.g17846.t1">
    <property type="protein sequence ID" value="PSAMB.scaffold2459size23100.g17846.t1"/>
    <property type="gene ID" value="PSAMB.scaffold2459size23100.g17846"/>
</dbReference>
<sequence>MVRHYVALLWLLVMVEEVVGCKWLNDVTVKSTIDVVGAGMHRQLKLTAHLSNQRRFLECSIAYKLTIPRGAFLDINGARMVLDDGQSLLLRDGSFNVEAPMHRSKSVAVDVCTWRPLINSFVFTETWTLPVHLRYHRSVNTQNQSPSVRFDAADVLIRCERDNIFLEDDCRRQMIQAPCDCSTGGDLCSYLNLRSGVGSRPSVVAHVPVGQLSHLLPVTATTVVVVLFCVAYATFATWFTVQKEKTE</sequence>
<feature type="signal peptide" evidence="10">
    <location>
        <begin position="1"/>
        <end position="20"/>
    </location>
</feature>
<protein>
    <recommendedName>
        <fullName evidence="10">Phosphatidylinositol-glycan biosynthesis class X protein</fullName>
    </recommendedName>
</protein>
<dbReference type="PANTHER" id="PTHR28650">
    <property type="entry name" value="PHOSPHATIDYLINOSITOL-GLYCAN BIOSYNTHESIS CLASS X PROTEIN"/>
    <property type="match status" value="1"/>
</dbReference>
<evidence type="ECO:0000256" key="1">
    <source>
        <dbReference type="ARBA" id="ARBA00004389"/>
    </source>
</evidence>
<comment type="similarity">
    <text evidence="3 10">Belongs to the PIGX family.</text>
</comment>
<evidence type="ECO:0000256" key="10">
    <source>
        <dbReference type="RuleBase" id="RU366056"/>
    </source>
</evidence>
<evidence type="ECO:0000256" key="6">
    <source>
        <dbReference type="ARBA" id="ARBA00022824"/>
    </source>
</evidence>
<feature type="chain" id="PRO_5038156839" description="Phosphatidylinositol-glycan biosynthesis class X protein" evidence="10">
    <location>
        <begin position="21"/>
        <end position="247"/>
    </location>
</feature>
<proteinExistence type="inferred from homology"/>
<evidence type="ECO:0000256" key="2">
    <source>
        <dbReference type="ARBA" id="ARBA00004687"/>
    </source>
</evidence>
<evidence type="ECO:0000256" key="5">
    <source>
        <dbReference type="ARBA" id="ARBA00022692"/>
    </source>
</evidence>
<evidence type="ECO:0000256" key="7">
    <source>
        <dbReference type="ARBA" id="ARBA00022989"/>
    </source>
</evidence>
<comment type="subcellular location">
    <subcellularLocation>
        <location evidence="1 10">Endoplasmic reticulum membrane</location>
        <topology evidence="1 10">Single-pass membrane protein</topology>
    </subcellularLocation>
</comment>
<keyword evidence="7 10" id="KW-1133">Transmembrane helix</keyword>
<keyword evidence="11" id="KW-1185">Reference proteome</keyword>
<dbReference type="SMART" id="SM00780">
    <property type="entry name" value="PIG-X"/>
    <property type="match status" value="1"/>
</dbReference>
<comment type="function">
    <text evidence="10">Stabilizing subunit of the glycosylphosphatidylinositol-mannosyltransferase I complex which catalyzes the transfer of the first mannose, via an alpha-1,4 bond from a dolichol-phosphate-mannose (Dol-P-Man) to the glucosaminyl acyl phosphatidylinositol (GlcN-(acyl)PI) intermediate to generate alpha-D-Man-(1-&gt;4)-alpha-D-GlcN-(1-&gt;6)-(1-radyl,2-acyl-sn-glycero-3-phospho)-2-acyl-inositol and participates in the sixth step of the glycosylphosphatidylinositol-anchor biosynthesis. Probably acts by stabilizing the mannosyltransferase PIGM.</text>
</comment>
<keyword evidence="5 10" id="KW-0812">Transmembrane</keyword>
<keyword evidence="10" id="KW-0732">Signal</keyword>
<evidence type="ECO:0000313" key="12">
    <source>
        <dbReference type="WBParaSite" id="PSAMB.scaffold2459size23100.g17846.t1"/>
    </source>
</evidence>
<keyword evidence="4 10" id="KW-0337">GPI-anchor biosynthesis</keyword>
<keyword evidence="8 10" id="KW-0472">Membrane</keyword>